<protein>
    <recommendedName>
        <fullName evidence="1">DUF1616 domain-containing protein</fullName>
    </recommendedName>
</protein>
<proteinExistence type="predicted"/>
<keyword evidence="3" id="KW-1185">Reference proteome</keyword>
<dbReference type="STRING" id="1073996.SAMN05444271_10315"/>
<dbReference type="Pfam" id="PF07760">
    <property type="entry name" value="DUF1616"/>
    <property type="match status" value="1"/>
</dbReference>
<evidence type="ECO:0000313" key="2">
    <source>
        <dbReference type="EMBL" id="SEI57604.1"/>
    </source>
</evidence>
<gene>
    <name evidence="2" type="ORF">SAMN05444271_10315</name>
</gene>
<dbReference type="OrthoDB" id="82282at2157"/>
<dbReference type="AlphaFoldDB" id="A0A1H6RVT8"/>
<feature type="domain" description="DUF1616" evidence="1">
    <location>
        <begin position="1"/>
        <end position="111"/>
    </location>
</feature>
<dbReference type="EMBL" id="FNYR01000003">
    <property type="protein sequence ID" value="SEI57604.1"/>
    <property type="molecule type" value="Genomic_DNA"/>
</dbReference>
<sequence length="132" mass="14352">MVEVAGFTLGATAIAARRRAALSVDERFSVPYQAWIEAGRSELLQPETRGDSALNILLVVSVLLALGSVSYAVAVPPDGEQFSELYLLTEDDDGELVADNYPSELVAGESTAQLWYRNLYSHIQFICGEPTN</sequence>
<dbReference type="Proteomes" id="UP000198888">
    <property type="component" value="Unassembled WGS sequence"/>
</dbReference>
<dbReference type="InterPro" id="IPR011674">
    <property type="entry name" value="DUF1616"/>
</dbReference>
<organism evidence="2 3">
    <name type="scientific">Halohasta litchfieldiae</name>
    <dbReference type="NCBI Taxonomy" id="1073996"/>
    <lineage>
        <taxon>Archaea</taxon>
        <taxon>Methanobacteriati</taxon>
        <taxon>Methanobacteriota</taxon>
        <taxon>Stenosarchaea group</taxon>
        <taxon>Halobacteria</taxon>
        <taxon>Halobacteriales</taxon>
        <taxon>Haloferacaceae</taxon>
        <taxon>Halohasta</taxon>
    </lineage>
</organism>
<evidence type="ECO:0000313" key="3">
    <source>
        <dbReference type="Proteomes" id="UP000198888"/>
    </source>
</evidence>
<name>A0A1H6RVT8_9EURY</name>
<evidence type="ECO:0000259" key="1">
    <source>
        <dbReference type="Pfam" id="PF07760"/>
    </source>
</evidence>
<reference evidence="2 3" key="1">
    <citation type="submission" date="2016-10" db="EMBL/GenBank/DDBJ databases">
        <authorList>
            <person name="de Groot N.N."/>
        </authorList>
    </citation>
    <scope>NUCLEOTIDE SEQUENCE [LARGE SCALE GENOMIC DNA]</scope>
    <source>
        <strain evidence="2 3">DSM 22187</strain>
    </source>
</reference>
<accession>A0A1H6RVT8</accession>